<keyword evidence="2" id="KW-0238">DNA-binding</keyword>
<reference evidence="5 6" key="1">
    <citation type="submission" date="2018-05" db="EMBL/GenBank/DDBJ databases">
        <title>Paenibacillus flagellatus sp. nov., isolated from selenium mineral soil.</title>
        <authorList>
            <person name="Dai X."/>
        </authorList>
    </citation>
    <scope>NUCLEOTIDE SEQUENCE [LARGE SCALE GENOMIC DNA]</scope>
    <source>
        <strain evidence="5 6">DXL2</strain>
    </source>
</reference>
<sequence length="259" mass="28642">MSLTYEERRKTILRQLSEHDKVQVQPLAELLGVSTETIRRDLDRLEKEGRLSKVYGGAVANRMALREAPFPQRAEERRAEKAAIGKLAASLVREGETVMVDHGTTMLELVNHLRDRADVTIVTHSVPVLLLAMERFAGRVFFAGGEANPGLRFVSGPMTERQLGELKAHKAFLSVGGVSSVDGLTDYDWNEASVSRRMLERSEEAIVLADHSKLGRTAFARIAGLRDASAIVTDAGCPAEWKEQLEQAGVRLWIAEPID</sequence>
<feature type="domain" description="HTH deoR-type" evidence="4">
    <location>
        <begin position="5"/>
        <end position="60"/>
    </location>
</feature>
<dbReference type="AlphaFoldDB" id="A0A2V5JY90"/>
<proteinExistence type="predicted"/>
<dbReference type="Pfam" id="PF00455">
    <property type="entry name" value="DeoRC"/>
    <property type="match status" value="1"/>
</dbReference>
<name>A0A2V5JY90_9BACL</name>
<dbReference type="InterPro" id="IPR037171">
    <property type="entry name" value="NagB/RpiA_transferase-like"/>
</dbReference>
<dbReference type="InterPro" id="IPR001034">
    <property type="entry name" value="DeoR_HTH"/>
</dbReference>
<organism evidence="5 6">
    <name type="scientific">Paenibacillus flagellatus</name>
    <dbReference type="NCBI Taxonomy" id="2211139"/>
    <lineage>
        <taxon>Bacteria</taxon>
        <taxon>Bacillati</taxon>
        <taxon>Bacillota</taxon>
        <taxon>Bacilli</taxon>
        <taxon>Bacillales</taxon>
        <taxon>Paenibacillaceae</taxon>
        <taxon>Paenibacillus</taxon>
    </lineage>
</organism>
<dbReference type="RefSeq" id="WP_110842465.1">
    <property type="nucleotide sequence ID" value="NZ_QJVJ01000011.1"/>
</dbReference>
<dbReference type="InterPro" id="IPR018356">
    <property type="entry name" value="Tscrpt_reg_HTH_DeoR_CS"/>
</dbReference>
<dbReference type="SMART" id="SM01134">
    <property type="entry name" value="DeoRC"/>
    <property type="match status" value="1"/>
</dbReference>
<dbReference type="GO" id="GO:0003700">
    <property type="term" value="F:DNA-binding transcription factor activity"/>
    <property type="evidence" value="ECO:0007669"/>
    <property type="project" value="InterPro"/>
</dbReference>
<dbReference type="SUPFAM" id="SSF46785">
    <property type="entry name" value="Winged helix' DNA-binding domain"/>
    <property type="match status" value="1"/>
</dbReference>
<keyword evidence="6" id="KW-1185">Reference proteome</keyword>
<accession>A0A2V5JY90</accession>
<dbReference type="PANTHER" id="PTHR30363:SF44">
    <property type="entry name" value="AGA OPERON TRANSCRIPTIONAL REPRESSOR-RELATED"/>
    <property type="match status" value="1"/>
</dbReference>
<dbReference type="SMART" id="SM00420">
    <property type="entry name" value="HTH_DEOR"/>
    <property type="match status" value="1"/>
</dbReference>
<evidence type="ECO:0000259" key="4">
    <source>
        <dbReference type="PROSITE" id="PS51000"/>
    </source>
</evidence>
<dbReference type="PANTHER" id="PTHR30363">
    <property type="entry name" value="HTH-TYPE TRANSCRIPTIONAL REGULATOR SRLR-RELATED"/>
    <property type="match status" value="1"/>
</dbReference>
<dbReference type="Gene3D" id="1.10.10.10">
    <property type="entry name" value="Winged helix-like DNA-binding domain superfamily/Winged helix DNA-binding domain"/>
    <property type="match status" value="1"/>
</dbReference>
<dbReference type="Pfam" id="PF08220">
    <property type="entry name" value="HTH_DeoR"/>
    <property type="match status" value="1"/>
</dbReference>
<keyword evidence="1" id="KW-0805">Transcription regulation</keyword>
<dbReference type="PROSITE" id="PS00894">
    <property type="entry name" value="HTH_DEOR_1"/>
    <property type="match status" value="1"/>
</dbReference>
<dbReference type="InterPro" id="IPR050313">
    <property type="entry name" value="Carb_Metab_HTH_regulators"/>
</dbReference>
<dbReference type="OrthoDB" id="9797223at2"/>
<dbReference type="Proteomes" id="UP000247476">
    <property type="component" value="Unassembled WGS sequence"/>
</dbReference>
<dbReference type="EMBL" id="QJVJ01000011">
    <property type="protein sequence ID" value="PYI51839.1"/>
    <property type="molecule type" value="Genomic_DNA"/>
</dbReference>
<gene>
    <name evidence="5" type="ORF">DLM86_23245</name>
</gene>
<dbReference type="InterPro" id="IPR036388">
    <property type="entry name" value="WH-like_DNA-bd_sf"/>
</dbReference>
<dbReference type="InterPro" id="IPR036390">
    <property type="entry name" value="WH_DNA-bd_sf"/>
</dbReference>
<evidence type="ECO:0000313" key="5">
    <source>
        <dbReference type="EMBL" id="PYI51839.1"/>
    </source>
</evidence>
<evidence type="ECO:0000256" key="2">
    <source>
        <dbReference type="ARBA" id="ARBA00023125"/>
    </source>
</evidence>
<dbReference type="PROSITE" id="PS51000">
    <property type="entry name" value="HTH_DEOR_2"/>
    <property type="match status" value="1"/>
</dbReference>
<dbReference type="InterPro" id="IPR014036">
    <property type="entry name" value="DeoR-like_C"/>
</dbReference>
<dbReference type="SUPFAM" id="SSF100950">
    <property type="entry name" value="NagB/RpiA/CoA transferase-like"/>
    <property type="match status" value="1"/>
</dbReference>
<protein>
    <submittedName>
        <fullName evidence="5">DeoR/GlpR transcriptional regulator</fullName>
    </submittedName>
</protein>
<evidence type="ECO:0000256" key="3">
    <source>
        <dbReference type="ARBA" id="ARBA00023163"/>
    </source>
</evidence>
<dbReference type="GO" id="GO:0003677">
    <property type="term" value="F:DNA binding"/>
    <property type="evidence" value="ECO:0007669"/>
    <property type="project" value="UniProtKB-KW"/>
</dbReference>
<evidence type="ECO:0000256" key="1">
    <source>
        <dbReference type="ARBA" id="ARBA00023015"/>
    </source>
</evidence>
<keyword evidence="3" id="KW-0804">Transcription</keyword>
<comment type="caution">
    <text evidence="5">The sequence shown here is derived from an EMBL/GenBank/DDBJ whole genome shotgun (WGS) entry which is preliminary data.</text>
</comment>
<dbReference type="PRINTS" id="PR00037">
    <property type="entry name" value="HTHLACR"/>
</dbReference>
<evidence type="ECO:0000313" key="6">
    <source>
        <dbReference type="Proteomes" id="UP000247476"/>
    </source>
</evidence>